<dbReference type="PANTHER" id="PTHR42748:SF30">
    <property type="entry name" value="NMRA-LIKE DOMAIN-CONTAINING PROTEIN"/>
    <property type="match status" value="1"/>
</dbReference>
<keyword evidence="3" id="KW-0560">Oxidoreductase</keyword>
<dbReference type="Proteomes" id="UP001280581">
    <property type="component" value="Unassembled WGS sequence"/>
</dbReference>
<dbReference type="InterPro" id="IPR036291">
    <property type="entry name" value="NAD(P)-bd_dom_sf"/>
</dbReference>
<dbReference type="PANTHER" id="PTHR42748">
    <property type="entry name" value="NITROGEN METABOLITE REPRESSION PROTEIN NMRA FAMILY MEMBER"/>
    <property type="match status" value="1"/>
</dbReference>
<evidence type="ECO:0000256" key="1">
    <source>
        <dbReference type="ARBA" id="ARBA00006328"/>
    </source>
</evidence>
<dbReference type="InterPro" id="IPR008030">
    <property type="entry name" value="NmrA-like"/>
</dbReference>
<dbReference type="GO" id="GO:0005634">
    <property type="term" value="C:nucleus"/>
    <property type="evidence" value="ECO:0007669"/>
    <property type="project" value="TreeGrafter"/>
</dbReference>
<name>A0AAN6RF29_9PLEO</name>
<protein>
    <recommendedName>
        <fullName evidence="4">NmrA-like domain-containing protein</fullName>
    </recommendedName>
</protein>
<dbReference type="Gene3D" id="3.90.25.10">
    <property type="entry name" value="UDP-galactose 4-epimerase, domain 1"/>
    <property type="match status" value="1"/>
</dbReference>
<accession>A0AAN6RF29</accession>
<evidence type="ECO:0000256" key="3">
    <source>
        <dbReference type="ARBA" id="ARBA00023002"/>
    </source>
</evidence>
<organism evidence="5 6">
    <name type="scientific">Pseudopithomyces chartarum</name>
    <dbReference type="NCBI Taxonomy" id="1892770"/>
    <lineage>
        <taxon>Eukaryota</taxon>
        <taxon>Fungi</taxon>
        <taxon>Dikarya</taxon>
        <taxon>Ascomycota</taxon>
        <taxon>Pezizomycotina</taxon>
        <taxon>Dothideomycetes</taxon>
        <taxon>Pleosporomycetidae</taxon>
        <taxon>Pleosporales</taxon>
        <taxon>Massarineae</taxon>
        <taxon>Didymosphaeriaceae</taxon>
        <taxon>Pseudopithomyces</taxon>
    </lineage>
</organism>
<dbReference type="EMBL" id="WVTA01000011">
    <property type="protein sequence ID" value="KAK3203271.1"/>
    <property type="molecule type" value="Genomic_DNA"/>
</dbReference>
<dbReference type="Pfam" id="PF05368">
    <property type="entry name" value="NmrA"/>
    <property type="match status" value="1"/>
</dbReference>
<evidence type="ECO:0000256" key="2">
    <source>
        <dbReference type="ARBA" id="ARBA00022857"/>
    </source>
</evidence>
<dbReference type="InterPro" id="IPR051164">
    <property type="entry name" value="NmrA-like_oxidored"/>
</dbReference>
<dbReference type="AlphaFoldDB" id="A0AAN6RF29"/>
<dbReference type="GO" id="GO:0016491">
    <property type="term" value="F:oxidoreductase activity"/>
    <property type="evidence" value="ECO:0007669"/>
    <property type="project" value="UniProtKB-KW"/>
</dbReference>
<dbReference type="SUPFAM" id="SSF51735">
    <property type="entry name" value="NAD(P)-binding Rossmann-fold domains"/>
    <property type="match status" value="1"/>
</dbReference>
<comment type="caution">
    <text evidence="5">The sequence shown here is derived from an EMBL/GenBank/DDBJ whole genome shotgun (WGS) entry which is preliminary data.</text>
</comment>
<proteinExistence type="inferred from homology"/>
<evidence type="ECO:0000313" key="6">
    <source>
        <dbReference type="Proteomes" id="UP001280581"/>
    </source>
</evidence>
<comment type="similarity">
    <text evidence="1">Belongs to the NmrA-type oxidoreductase family.</text>
</comment>
<sequence>MTSKTALVIRATGSQGKAVVKHLAKNGWNVHALVTDASSERAIALKQFGERLSLYEGSLGDISSVESAIKGCSAVFLTQMPSWTDDSETREARILLDAAKAADIKHIAVSTQLGLGHPRVGEIFGNPLIVPAVEGKIAVEKLVRDSGLPWTAIRPAWFNTNITQPIAEMMYPGLSDGKFITSYTPDLKIATVDPDDIGAFTAHIFNNPAKYTGRAVGVASEVLTVAEIISEIERVSGKKLYVHYRTKEENESEAGNPFVVGQSCMKDLEGLADMDEIRSHGIPLTSFRQFLENNKDTVVVSK</sequence>
<reference evidence="5 6" key="1">
    <citation type="submission" date="2021-02" db="EMBL/GenBank/DDBJ databases">
        <title>Genome assembly of Pseudopithomyces chartarum.</title>
        <authorList>
            <person name="Jauregui R."/>
            <person name="Singh J."/>
            <person name="Voisey C."/>
        </authorList>
    </citation>
    <scope>NUCLEOTIDE SEQUENCE [LARGE SCALE GENOMIC DNA]</scope>
    <source>
        <strain evidence="5 6">AGR01</strain>
    </source>
</reference>
<dbReference type="Gene3D" id="3.40.50.720">
    <property type="entry name" value="NAD(P)-binding Rossmann-like Domain"/>
    <property type="match status" value="1"/>
</dbReference>
<evidence type="ECO:0000313" key="5">
    <source>
        <dbReference type="EMBL" id="KAK3203271.1"/>
    </source>
</evidence>
<evidence type="ECO:0000259" key="4">
    <source>
        <dbReference type="Pfam" id="PF05368"/>
    </source>
</evidence>
<keyword evidence="6" id="KW-1185">Reference proteome</keyword>
<gene>
    <name evidence="5" type="ORF">GRF29_112g705271</name>
</gene>
<keyword evidence="2" id="KW-0521">NADP</keyword>
<feature type="domain" description="NmrA-like" evidence="4">
    <location>
        <begin position="3"/>
        <end position="244"/>
    </location>
</feature>